<dbReference type="EMBL" id="KV423980">
    <property type="protein sequence ID" value="KZT56289.1"/>
    <property type="molecule type" value="Genomic_DNA"/>
</dbReference>
<keyword evidence="2" id="KW-1185">Reference proteome</keyword>
<dbReference type="AlphaFoldDB" id="A0A165F6G8"/>
<dbReference type="Proteomes" id="UP000076842">
    <property type="component" value="Unassembled WGS sequence"/>
</dbReference>
<evidence type="ECO:0000313" key="1">
    <source>
        <dbReference type="EMBL" id="KZT56289.1"/>
    </source>
</evidence>
<accession>A0A165F6G8</accession>
<protein>
    <submittedName>
        <fullName evidence="1">Uncharacterized protein</fullName>
    </submittedName>
</protein>
<organism evidence="1 2">
    <name type="scientific">Calocera cornea HHB12733</name>
    <dbReference type="NCBI Taxonomy" id="1353952"/>
    <lineage>
        <taxon>Eukaryota</taxon>
        <taxon>Fungi</taxon>
        <taxon>Dikarya</taxon>
        <taxon>Basidiomycota</taxon>
        <taxon>Agaricomycotina</taxon>
        <taxon>Dacrymycetes</taxon>
        <taxon>Dacrymycetales</taxon>
        <taxon>Dacrymycetaceae</taxon>
        <taxon>Calocera</taxon>
    </lineage>
</organism>
<evidence type="ECO:0000313" key="2">
    <source>
        <dbReference type="Proteomes" id="UP000076842"/>
    </source>
</evidence>
<dbReference type="InParanoid" id="A0A165F6G8"/>
<sequence length="154" mass="16333">MIIIAFIHQQLERGPENWDRIPSLWSPCTGCLPKSPAPATVRWFTSPRGLSGRDDLRPSGLGALAGIGAGAGARHLTWRVEAIRICFARGSPGFAGGGLAASLRRWRVDVSALLTTGGHAGAPAQLVGTAAEEAVPVEVDDLRRRWNSLSTLCV</sequence>
<gene>
    <name evidence="1" type="ORF">CALCODRAFT_497600</name>
</gene>
<name>A0A165F6G8_9BASI</name>
<proteinExistence type="predicted"/>
<reference evidence="1 2" key="1">
    <citation type="journal article" date="2016" name="Mol. Biol. Evol.">
        <title>Comparative Genomics of Early-Diverging Mushroom-Forming Fungi Provides Insights into the Origins of Lignocellulose Decay Capabilities.</title>
        <authorList>
            <person name="Nagy L.G."/>
            <person name="Riley R."/>
            <person name="Tritt A."/>
            <person name="Adam C."/>
            <person name="Daum C."/>
            <person name="Floudas D."/>
            <person name="Sun H."/>
            <person name="Yadav J.S."/>
            <person name="Pangilinan J."/>
            <person name="Larsson K.H."/>
            <person name="Matsuura K."/>
            <person name="Barry K."/>
            <person name="Labutti K."/>
            <person name="Kuo R."/>
            <person name="Ohm R.A."/>
            <person name="Bhattacharya S.S."/>
            <person name="Shirouzu T."/>
            <person name="Yoshinaga Y."/>
            <person name="Martin F.M."/>
            <person name="Grigoriev I.V."/>
            <person name="Hibbett D.S."/>
        </authorList>
    </citation>
    <scope>NUCLEOTIDE SEQUENCE [LARGE SCALE GENOMIC DNA]</scope>
    <source>
        <strain evidence="1 2">HHB12733</strain>
    </source>
</reference>